<keyword evidence="1" id="KW-1133">Transmembrane helix</keyword>
<keyword evidence="1" id="KW-0812">Transmembrane</keyword>
<dbReference type="STRING" id="1413211.U473_03005"/>
<name>A0A135L7N1_9BACI</name>
<protein>
    <recommendedName>
        <fullName evidence="4">TIGR04086 family membrane protein</fullName>
    </recommendedName>
</protein>
<organism evidence="2 3">
    <name type="scientific">Tepidibacillus decaturensis</name>
    <dbReference type="NCBI Taxonomy" id="1413211"/>
    <lineage>
        <taxon>Bacteria</taxon>
        <taxon>Bacillati</taxon>
        <taxon>Bacillota</taxon>
        <taxon>Bacilli</taxon>
        <taxon>Bacillales</taxon>
        <taxon>Bacillaceae</taxon>
        <taxon>Tepidibacillus</taxon>
    </lineage>
</organism>
<evidence type="ECO:0000256" key="1">
    <source>
        <dbReference type="SAM" id="Phobius"/>
    </source>
</evidence>
<accession>A0A135L7N1</accession>
<comment type="caution">
    <text evidence="2">The sequence shown here is derived from an EMBL/GenBank/DDBJ whole genome shotgun (WGS) entry which is preliminary data.</text>
</comment>
<sequence>MTNITPKITNPILSGLVYTYAIVIIASLFWALLLYFTSLSDTNLSLFSYTITAISLLFGGFVSGKRAGSRGWYYGGITGAIYGLILAIIGFLGFDASFNLRNLVLIILAFLFGALGGIFGVNSKK</sequence>
<feature type="transmembrane region" description="Helical" evidence="1">
    <location>
        <begin position="100"/>
        <end position="121"/>
    </location>
</feature>
<gene>
    <name evidence="2" type="ORF">U473_03005</name>
</gene>
<dbReference type="Proteomes" id="UP000070352">
    <property type="component" value="Unassembled WGS sequence"/>
</dbReference>
<keyword evidence="3" id="KW-1185">Reference proteome</keyword>
<evidence type="ECO:0000313" key="3">
    <source>
        <dbReference type="Proteomes" id="UP000070352"/>
    </source>
</evidence>
<dbReference type="NCBIfam" id="TIGR04086">
    <property type="entry name" value="TIGR04086_membr"/>
    <property type="match status" value="1"/>
</dbReference>
<evidence type="ECO:0008006" key="4">
    <source>
        <dbReference type="Google" id="ProtNLM"/>
    </source>
</evidence>
<dbReference type="Pfam" id="PF12670">
    <property type="entry name" value="DUF3792"/>
    <property type="match status" value="1"/>
</dbReference>
<proteinExistence type="predicted"/>
<dbReference type="InterPro" id="IPR023804">
    <property type="entry name" value="DUF3792_TM"/>
</dbReference>
<reference evidence="2 3" key="1">
    <citation type="submission" date="2016-02" db="EMBL/GenBank/DDBJ databases">
        <title>Draft Genome for Tepidibacillus decaturensis nov. sp. Strain Z9, an Anaerobic, Moderately Thermophilic and Heterotrophic Bacterium from Deep Subsurface of the Illinois Basin, USA.</title>
        <authorList>
            <person name="Dong Y."/>
            <person name="Chang J.Y."/>
            <person name="Sanford R."/>
            <person name="Fouke B.W."/>
        </authorList>
    </citation>
    <scope>NUCLEOTIDE SEQUENCE [LARGE SCALE GENOMIC DNA]</scope>
    <source>
        <strain evidence="2 3">Z9</strain>
    </source>
</reference>
<feature type="transmembrane region" description="Helical" evidence="1">
    <location>
        <begin position="71"/>
        <end position="94"/>
    </location>
</feature>
<feature type="transmembrane region" description="Helical" evidence="1">
    <location>
        <begin position="46"/>
        <end position="64"/>
    </location>
</feature>
<dbReference type="AlphaFoldDB" id="A0A135L7N1"/>
<evidence type="ECO:0000313" key="2">
    <source>
        <dbReference type="EMBL" id="KXG44986.1"/>
    </source>
</evidence>
<dbReference type="OrthoDB" id="2988991at2"/>
<dbReference type="EMBL" id="LSKU01000001">
    <property type="protein sequence ID" value="KXG44986.1"/>
    <property type="molecule type" value="Genomic_DNA"/>
</dbReference>
<feature type="transmembrane region" description="Helical" evidence="1">
    <location>
        <begin position="12"/>
        <end position="34"/>
    </location>
</feature>
<keyword evidence="1" id="KW-0472">Membrane</keyword>